<name>A0A7W8DG54_9BACT</name>
<dbReference type="Proteomes" id="UP000528322">
    <property type="component" value="Unassembled WGS sequence"/>
</dbReference>
<dbReference type="Gene3D" id="2.60.450.10">
    <property type="entry name" value="Lipopolysaccharide (LPS) transport protein A like domain"/>
    <property type="match status" value="1"/>
</dbReference>
<evidence type="ECO:0000313" key="3">
    <source>
        <dbReference type="Proteomes" id="UP000528322"/>
    </source>
</evidence>
<dbReference type="AlphaFoldDB" id="A0A7W8DG54"/>
<comment type="caution">
    <text evidence="2">The sequence shown here is derived from an EMBL/GenBank/DDBJ whole genome shotgun (WGS) entry which is preliminary data.</text>
</comment>
<sequence>MLTYWVSATYANTVNRSTVESDHLEISAQTGESKFWGNVVFESPQYLLYSGYLLVKSQKDDGDRWQVKELHAWDEVRLLYEDKRGFSDELFYYHDEQIIELVGNARLVDNTGSMEAPLITIYEPTGEVVVKGDEHQRIRVIFED</sequence>
<feature type="domain" description="Organic solvent tolerance-like N-terminal" evidence="1">
    <location>
        <begin position="18"/>
        <end position="124"/>
    </location>
</feature>
<reference evidence="2 3" key="1">
    <citation type="submission" date="2020-08" db="EMBL/GenBank/DDBJ databases">
        <title>Genomic Encyclopedia of Type Strains, Phase IV (KMG-IV): sequencing the most valuable type-strain genomes for metagenomic binning, comparative biology and taxonomic classification.</title>
        <authorList>
            <person name="Goeker M."/>
        </authorList>
    </citation>
    <scope>NUCLEOTIDE SEQUENCE [LARGE SCALE GENOMIC DNA]</scope>
    <source>
        <strain evidence="2 3">DSM 22071</strain>
    </source>
</reference>
<proteinExistence type="predicted"/>
<dbReference type="EMBL" id="JACHID010000001">
    <property type="protein sequence ID" value="MBB5020999.1"/>
    <property type="molecule type" value="Genomic_DNA"/>
</dbReference>
<evidence type="ECO:0000259" key="1">
    <source>
        <dbReference type="Pfam" id="PF03968"/>
    </source>
</evidence>
<organism evidence="2 3">
    <name type="scientific">Desulfurispira natronophila</name>
    <dbReference type="NCBI Taxonomy" id="682562"/>
    <lineage>
        <taxon>Bacteria</taxon>
        <taxon>Pseudomonadati</taxon>
        <taxon>Chrysiogenota</taxon>
        <taxon>Chrysiogenia</taxon>
        <taxon>Chrysiogenales</taxon>
        <taxon>Chrysiogenaceae</taxon>
        <taxon>Desulfurispira</taxon>
    </lineage>
</organism>
<keyword evidence="3" id="KW-1185">Reference proteome</keyword>
<accession>A0A7W8DG54</accession>
<gene>
    <name evidence="2" type="ORF">HNR37_000302</name>
</gene>
<evidence type="ECO:0000313" key="2">
    <source>
        <dbReference type="EMBL" id="MBB5020999.1"/>
    </source>
</evidence>
<protein>
    <submittedName>
        <fullName evidence="2">Lipopolysaccharide transport protein LptA</fullName>
    </submittedName>
</protein>
<dbReference type="Pfam" id="PF03968">
    <property type="entry name" value="LptD_N"/>
    <property type="match status" value="1"/>
</dbReference>
<dbReference type="InterPro" id="IPR005653">
    <property type="entry name" value="OstA-like_N"/>
</dbReference>